<dbReference type="GO" id="GO:0004029">
    <property type="term" value="F:aldehyde dehydrogenase (NAD+) activity"/>
    <property type="evidence" value="ECO:0007669"/>
    <property type="project" value="TreeGrafter"/>
</dbReference>
<proteinExistence type="predicted"/>
<organism evidence="2 3">
    <name type="scientific">Williamsia marianensis</name>
    <dbReference type="NCBI Taxonomy" id="85044"/>
    <lineage>
        <taxon>Bacteria</taxon>
        <taxon>Bacillati</taxon>
        <taxon>Actinomycetota</taxon>
        <taxon>Actinomycetes</taxon>
        <taxon>Mycobacteriales</taxon>
        <taxon>Nocardiaceae</taxon>
        <taxon>Williamsia</taxon>
    </lineage>
</organism>
<dbReference type="EMBL" id="PEBD01000008">
    <property type="protein sequence ID" value="PHV67105.1"/>
    <property type="molecule type" value="Genomic_DNA"/>
</dbReference>
<dbReference type="PANTHER" id="PTHR48079">
    <property type="entry name" value="PROTEIN YEEZ"/>
    <property type="match status" value="1"/>
</dbReference>
<dbReference type="InterPro" id="IPR051783">
    <property type="entry name" value="NAD(P)-dependent_oxidoreduct"/>
</dbReference>
<dbReference type="InterPro" id="IPR001509">
    <property type="entry name" value="Epimerase_deHydtase"/>
</dbReference>
<reference evidence="2 3" key="1">
    <citation type="submission" date="2017-10" db="EMBL/GenBank/DDBJ databases">
        <title>The draft genome sequence of Williamsia sp. BULT 1.1 isolated from the semi-arid grassland soils from South Africa.</title>
        <authorList>
            <person name="Kabwe M.H."/>
            <person name="Govender N."/>
            <person name="Mutseka Lunga P."/>
            <person name="Vikram S."/>
            <person name="Makhalanyane T.P."/>
        </authorList>
    </citation>
    <scope>NUCLEOTIDE SEQUENCE [LARGE SCALE GENOMIC DNA]</scope>
    <source>
        <strain evidence="2 3">BULT 1.1</strain>
    </source>
</reference>
<evidence type="ECO:0000313" key="2">
    <source>
        <dbReference type="EMBL" id="PHV67105.1"/>
    </source>
</evidence>
<evidence type="ECO:0000259" key="1">
    <source>
        <dbReference type="Pfam" id="PF01370"/>
    </source>
</evidence>
<dbReference type="RefSeq" id="WP_099383101.1">
    <property type="nucleotide sequence ID" value="NZ_PEBD01000008.1"/>
</dbReference>
<dbReference type="Proteomes" id="UP000225108">
    <property type="component" value="Unassembled WGS sequence"/>
</dbReference>
<feature type="domain" description="NAD-dependent epimerase/dehydratase" evidence="1">
    <location>
        <begin position="6"/>
        <end position="231"/>
    </location>
</feature>
<dbReference type="SUPFAM" id="SSF51735">
    <property type="entry name" value="NAD(P)-binding Rossmann-fold domains"/>
    <property type="match status" value="1"/>
</dbReference>
<dbReference type="GO" id="GO:0005737">
    <property type="term" value="C:cytoplasm"/>
    <property type="evidence" value="ECO:0007669"/>
    <property type="project" value="TreeGrafter"/>
</dbReference>
<gene>
    <name evidence="2" type="ORF">CSW57_12955</name>
</gene>
<dbReference type="PANTHER" id="PTHR48079:SF6">
    <property type="entry name" value="NAD(P)-BINDING DOMAIN-CONTAINING PROTEIN-RELATED"/>
    <property type="match status" value="1"/>
</dbReference>
<dbReference type="AlphaFoldDB" id="A0A2G3PMT4"/>
<dbReference type="InterPro" id="IPR036291">
    <property type="entry name" value="NAD(P)-bd_dom_sf"/>
</dbReference>
<name>A0A2G3PMT4_WILMA</name>
<comment type="caution">
    <text evidence="2">The sequence shown here is derived from an EMBL/GenBank/DDBJ whole genome shotgun (WGS) entry which is preliminary data.</text>
</comment>
<dbReference type="Pfam" id="PF01370">
    <property type="entry name" value="Epimerase"/>
    <property type="match status" value="1"/>
</dbReference>
<dbReference type="Gene3D" id="3.40.50.720">
    <property type="entry name" value="NAD(P)-binding Rossmann-like Domain"/>
    <property type="match status" value="1"/>
</dbReference>
<sequence>MVNRKLVIGASGFLGSHVTRTLVERGEQVRAMVRSSSSLRALEDLDVEYFVGDISDTESIRTAMSDCDTVFYCVVDARPWLRDPRPLFRTNVENLRTVLEVASKASLKRFVYTSSIATLPISSSLVDEGHGPHNWLPKAGEYVRSRVAGEELVLEYARTRQLPAVAMCVANTYGAGDFLPTPHGSFVAAAARGKMPVYFHGTGAEVVGVRDAAAAMVLAGERGRIGERYIISAGFRNTRDILNTAAETTGAPPPKYPFPRQALGIIGLFGEIVAAIRGRDSQMTRTTMRLMHIMTPLDNRKARRELDWHPRPPEDAIREAAHFFCRRPRNL</sequence>
<accession>A0A2G3PMT4</accession>
<protein>
    <submittedName>
        <fullName evidence="2">NAD-dependent dehydratase</fullName>
    </submittedName>
</protein>
<evidence type="ECO:0000313" key="3">
    <source>
        <dbReference type="Proteomes" id="UP000225108"/>
    </source>
</evidence>